<dbReference type="PANTHER" id="PTHR43333:SF1">
    <property type="entry name" value="D-ISOMER SPECIFIC 2-HYDROXYACID DEHYDROGENASE NAD-BINDING DOMAIN-CONTAINING PROTEIN"/>
    <property type="match status" value="1"/>
</dbReference>
<dbReference type="RefSeq" id="XP_065657715.1">
    <property type="nucleotide sequence ID" value="XM_065801643.1"/>
</dbReference>
<dbReference type="Proteomes" id="UP001652625">
    <property type="component" value="Chromosome 07"/>
</dbReference>
<dbReference type="CDD" id="cd05300">
    <property type="entry name" value="2-Hacid_dh_1"/>
    <property type="match status" value="1"/>
</dbReference>
<dbReference type="GeneID" id="101238553"/>
<evidence type="ECO:0000256" key="1">
    <source>
        <dbReference type="ARBA" id="ARBA00023002"/>
    </source>
</evidence>
<sequence>MNKSIALLFHPLLVNTTAHIHEMLSSYLPEYKVYEIKHPEHLERVLSRIENQEKEETETLLEEIEQFDILLTDPMSLFPIANRIKSIKWIQGIFAGVDRLTPVLNKDSIPTFLYTRFGGKFGQHLSEYVVAHIINTERKTHFLYQQQAKCIWAQTKIIENSPPFRLLSQLSITILGAGDIGKDIAKHCKRFGMTVYGMVSYQRENENENIDELFTPSSLAIYLEKSDYVVNTLPKTPTTTGILSSSILKHCVKRQSVFINVGRGNVLTDADVIEAIENKWIQSAVLDVFEKEPLLSDSKLWSLPNVTVTPHVSGLPYTSIIVEAFLENLKLYEEGKPLNYLVDWVKGY</sequence>
<evidence type="ECO:0000256" key="2">
    <source>
        <dbReference type="ARBA" id="ARBA00023027"/>
    </source>
</evidence>
<gene>
    <name evidence="5" type="primary">LOC101238553</name>
</gene>
<dbReference type="InterPro" id="IPR006140">
    <property type="entry name" value="D-isomer_DH_NAD-bd"/>
</dbReference>
<dbReference type="Gene3D" id="3.40.50.720">
    <property type="entry name" value="NAD(P)-binding Rossmann-like Domain"/>
    <property type="match status" value="2"/>
</dbReference>
<reference evidence="5" key="1">
    <citation type="submission" date="2025-08" db="UniProtKB">
        <authorList>
            <consortium name="RefSeq"/>
        </authorList>
    </citation>
    <scope>IDENTIFICATION</scope>
</reference>
<protein>
    <submittedName>
        <fullName evidence="5">Glyoxylate/hydroxypyruvate reductase A isoform X2</fullName>
    </submittedName>
</protein>
<keyword evidence="1" id="KW-0560">Oxidoreductase</keyword>
<name>A0ABM4C7Y3_HYDVU</name>
<accession>A0ABM4C7Y3</accession>
<keyword evidence="4" id="KW-1185">Reference proteome</keyword>
<evidence type="ECO:0000259" key="3">
    <source>
        <dbReference type="Pfam" id="PF02826"/>
    </source>
</evidence>
<evidence type="ECO:0000313" key="5">
    <source>
        <dbReference type="RefSeq" id="XP_065657715.1"/>
    </source>
</evidence>
<dbReference type="PANTHER" id="PTHR43333">
    <property type="entry name" value="2-HACID_DH_C DOMAIN-CONTAINING PROTEIN"/>
    <property type="match status" value="1"/>
</dbReference>
<dbReference type="InterPro" id="IPR036291">
    <property type="entry name" value="NAD(P)-bd_dom_sf"/>
</dbReference>
<proteinExistence type="predicted"/>
<feature type="domain" description="D-isomer specific 2-hydroxyacid dehydrogenase NAD-binding" evidence="3">
    <location>
        <begin position="130"/>
        <end position="313"/>
    </location>
</feature>
<keyword evidence="2" id="KW-0520">NAD</keyword>
<dbReference type="Pfam" id="PF02826">
    <property type="entry name" value="2-Hacid_dh_C"/>
    <property type="match status" value="1"/>
</dbReference>
<organism evidence="4 5">
    <name type="scientific">Hydra vulgaris</name>
    <name type="common">Hydra</name>
    <name type="synonym">Hydra attenuata</name>
    <dbReference type="NCBI Taxonomy" id="6087"/>
    <lineage>
        <taxon>Eukaryota</taxon>
        <taxon>Metazoa</taxon>
        <taxon>Cnidaria</taxon>
        <taxon>Hydrozoa</taxon>
        <taxon>Hydroidolina</taxon>
        <taxon>Anthoathecata</taxon>
        <taxon>Aplanulata</taxon>
        <taxon>Hydridae</taxon>
        <taxon>Hydra</taxon>
    </lineage>
</organism>
<dbReference type="SUPFAM" id="SSF51735">
    <property type="entry name" value="NAD(P)-binding Rossmann-fold domains"/>
    <property type="match status" value="1"/>
</dbReference>
<evidence type="ECO:0000313" key="4">
    <source>
        <dbReference type="Proteomes" id="UP001652625"/>
    </source>
</evidence>